<keyword evidence="1" id="KW-0812">Transmembrane</keyword>
<organism evidence="2 3">
    <name type="scientific">Candidatus Zambryskibacteria bacterium RIFCSPHIGHO2_02_38_10.5</name>
    <dbReference type="NCBI Taxonomy" id="1802742"/>
    <lineage>
        <taxon>Bacteria</taxon>
        <taxon>Candidatus Zambryskiibacteriota</taxon>
    </lineage>
</organism>
<keyword evidence="1" id="KW-1133">Transmembrane helix</keyword>
<gene>
    <name evidence="2" type="ORF">A2W58_02505</name>
</gene>
<dbReference type="AlphaFoldDB" id="A0A1G2T687"/>
<evidence type="ECO:0000313" key="3">
    <source>
        <dbReference type="Proteomes" id="UP000179264"/>
    </source>
</evidence>
<dbReference type="GO" id="GO:0008381">
    <property type="term" value="F:mechanosensitive monoatomic ion channel activity"/>
    <property type="evidence" value="ECO:0007669"/>
    <property type="project" value="InterPro"/>
</dbReference>
<evidence type="ECO:0008006" key="4">
    <source>
        <dbReference type="Google" id="ProtNLM"/>
    </source>
</evidence>
<dbReference type="Proteomes" id="UP000179264">
    <property type="component" value="Unassembled WGS sequence"/>
</dbReference>
<protein>
    <recommendedName>
        <fullName evidence="4">Small-conductance mechanosensitive ion channel</fullName>
    </recommendedName>
</protein>
<dbReference type="Pfam" id="PF05552">
    <property type="entry name" value="MS_channel_1st_1"/>
    <property type="match status" value="2"/>
</dbReference>
<dbReference type="PANTHER" id="PTHR30221:SF1">
    <property type="entry name" value="SMALL-CONDUCTANCE MECHANOSENSITIVE CHANNEL"/>
    <property type="match status" value="1"/>
</dbReference>
<evidence type="ECO:0000256" key="1">
    <source>
        <dbReference type="SAM" id="Phobius"/>
    </source>
</evidence>
<dbReference type="Gene3D" id="1.10.287.1260">
    <property type="match status" value="2"/>
</dbReference>
<proteinExistence type="predicted"/>
<feature type="transmembrane region" description="Helical" evidence="1">
    <location>
        <begin position="124"/>
        <end position="146"/>
    </location>
</feature>
<dbReference type="EMBL" id="MHVL01000037">
    <property type="protein sequence ID" value="OHA92785.1"/>
    <property type="molecule type" value="Genomic_DNA"/>
</dbReference>
<name>A0A1G2T687_9BACT</name>
<feature type="transmembrane region" description="Helical" evidence="1">
    <location>
        <begin position="166"/>
        <end position="187"/>
    </location>
</feature>
<feature type="transmembrane region" description="Helical" evidence="1">
    <location>
        <begin position="20"/>
        <end position="50"/>
    </location>
</feature>
<feature type="transmembrane region" description="Helical" evidence="1">
    <location>
        <begin position="90"/>
        <end position="112"/>
    </location>
</feature>
<feature type="transmembrane region" description="Helical" evidence="1">
    <location>
        <begin position="193"/>
        <end position="214"/>
    </location>
</feature>
<comment type="caution">
    <text evidence="2">The sequence shown here is derived from an EMBL/GenBank/DDBJ whole genome shotgun (WGS) entry which is preliminary data.</text>
</comment>
<dbReference type="PANTHER" id="PTHR30221">
    <property type="entry name" value="SMALL-CONDUCTANCE MECHANOSENSITIVE CHANNEL"/>
    <property type="match status" value="1"/>
</dbReference>
<keyword evidence="1" id="KW-0472">Membrane</keyword>
<dbReference type="InterPro" id="IPR045275">
    <property type="entry name" value="MscS_archaea/bacteria_type"/>
</dbReference>
<evidence type="ECO:0000313" key="2">
    <source>
        <dbReference type="EMBL" id="OHA92785.1"/>
    </source>
</evidence>
<accession>A0A1G2T687</accession>
<sequence length="228" mass="24390">MVLNTWGQVLQSSFQELWTGVIMFIPNLIVAIVILLIGWAIGAVVCSAIVKFMDMIKFDEALRKAGLGELVRKAGLNLHSGRFIGKIAEYFIVIAFLVASFDVLGLSQVTVFLQQIVLGYLPQLIIAVLILLIGSIVGDVMSRIVIASSRTAGLTSAHLLGTVTKWGIWVFAILIALSQMGIGGVFIQTIFTGFVVAVSLALGLSFGLGGQAAASRTIEKIHGEISHH</sequence>
<reference evidence="2 3" key="1">
    <citation type="journal article" date="2016" name="Nat. Commun.">
        <title>Thousands of microbial genomes shed light on interconnected biogeochemical processes in an aquifer system.</title>
        <authorList>
            <person name="Anantharaman K."/>
            <person name="Brown C.T."/>
            <person name="Hug L.A."/>
            <person name="Sharon I."/>
            <person name="Castelle C.J."/>
            <person name="Probst A.J."/>
            <person name="Thomas B.C."/>
            <person name="Singh A."/>
            <person name="Wilkins M.J."/>
            <person name="Karaoz U."/>
            <person name="Brodie E.L."/>
            <person name="Williams K.H."/>
            <person name="Hubbard S.S."/>
            <person name="Banfield J.F."/>
        </authorList>
    </citation>
    <scope>NUCLEOTIDE SEQUENCE [LARGE SCALE GENOMIC DNA]</scope>
</reference>
<dbReference type="InterPro" id="IPR008910">
    <property type="entry name" value="MSC_TM_helix"/>
</dbReference>